<evidence type="ECO:0000256" key="1">
    <source>
        <dbReference type="ARBA" id="ARBA00004141"/>
    </source>
</evidence>
<name>A0AAV6Y3T5_9LAMI</name>
<feature type="transmembrane region" description="Helical" evidence="8">
    <location>
        <begin position="218"/>
        <end position="235"/>
    </location>
</feature>
<keyword evidence="4 8" id="KW-1133">Transmembrane helix</keyword>
<evidence type="ECO:0000256" key="2">
    <source>
        <dbReference type="ARBA" id="ARBA00022692"/>
    </source>
</evidence>
<dbReference type="SMART" id="SM00248">
    <property type="entry name" value="ANK"/>
    <property type="match status" value="3"/>
</dbReference>
<dbReference type="InterPro" id="IPR002110">
    <property type="entry name" value="Ankyrin_rpt"/>
</dbReference>
<dbReference type="PROSITE" id="PS50297">
    <property type="entry name" value="ANK_REP_REGION"/>
    <property type="match status" value="1"/>
</dbReference>
<dbReference type="PANTHER" id="PTHR24186:SF37">
    <property type="entry name" value="PGG DOMAIN-CONTAINING PROTEIN"/>
    <property type="match status" value="1"/>
</dbReference>
<dbReference type="Pfam" id="PF00023">
    <property type="entry name" value="Ank"/>
    <property type="match status" value="1"/>
</dbReference>
<dbReference type="Pfam" id="PF13962">
    <property type="entry name" value="PGG"/>
    <property type="match status" value="1"/>
</dbReference>
<evidence type="ECO:0000256" key="3">
    <source>
        <dbReference type="ARBA" id="ARBA00022737"/>
    </source>
</evidence>
<dbReference type="InterPro" id="IPR026961">
    <property type="entry name" value="PGG_dom"/>
</dbReference>
<feature type="transmembrane region" description="Helical" evidence="8">
    <location>
        <begin position="159"/>
        <end position="178"/>
    </location>
</feature>
<evidence type="ECO:0000256" key="8">
    <source>
        <dbReference type="SAM" id="Phobius"/>
    </source>
</evidence>
<gene>
    <name evidence="10" type="ORF">BUALT_Bualt03G0199700</name>
</gene>
<organism evidence="10 11">
    <name type="scientific">Buddleja alternifolia</name>
    <dbReference type="NCBI Taxonomy" id="168488"/>
    <lineage>
        <taxon>Eukaryota</taxon>
        <taxon>Viridiplantae</taxon>
        <taxon>Streptophyta</taxon>
        <taxon>Embryophyta</taxon>
        <taxon>Tracheophyta</taxon>
        <taxon>Spermatophyta</taxon>
        <taxon>Magnoliopsida</taxon>
        <taxon>eudicotyledons</taxon>
        <taxon>Gunneridae</taxon>
        <taxon>Pentapetalae</taxon>
        <taxon>asterids</taxon>
        <taxon>lamiids</taxon>
        <taxon>Lamiales</taxon>
        <taxon>Scrophulariaceae</taxon>
        <taxon>Buddlejeae</taxon>
        <taxon>Buddleja</taxon>
    </lineage>
</organism>
<evidence type="ECO:0000259" key="9">
    <source>
        <dbReference type="Pfam" id="PF13962"/>
    </source>
</evidence>
<comment type="subcellular location">
    <subcellularLocation>
        <location evidence="1">Membrane</location>
        <topology evidence="1">Multi-pass membrane protein</topology>
    </subcellularLocation>
</comment>
<keyword evidence="11" id="KW-1185">Reference proteome</keyword>
<protein>
    <recommendedName>
        <fullName evidence="9">PGG domain-containing protein</fullName>
    </recommendedName>
</protein>
<evidence type="ECO:0000313" key="11">
    <source>
        <dbReference type="Proteomes" id="UP000826271"/>
    </source>
</evidence>
<dbReference type="SUPFAM" id="SSF48403">
    <property type="entry name" value="Ankyrin repeat"/>
    <property type="match status" value="1"/>
</dbReference>
<evidence type="ECO:0000256" key="6">
    <source>
        <dbReference type="ARBA" id="ARBA00023136"/>
    </source>
</evidence>
<evidence type="ECO:0000256" key="5">
    <source>
        <dbReference type="ARBA" id="ARBA00023043"/>
    </source>
</evidence>
<feature type="transmembrane region" description="Helical" evidence="8">
    <location>
        <begin position="283"/>
        <end position="304"/>
    </location>
</feature>
<feature type="transmembrane region" description="Helical" evidence="8">
    <location>
        <begin position="242"/>
        <end position="263"/>
    </location>
</feature>
<dbReference type="GO" id="GO:0005886">
    <property type="term" value="C:plasma membrane"/>
    <property type="evidence" value="ECO:0007669"/>
    <property type="project" value="TreeGrafter"/>
</dbReference>
<accession>A0AAV6Y3T5</accession>
<evidence type="ECO:0000256" key="7">
    <source>
        <dbReference type="PROSITE-ProRule" id="PRU00023"/>
    </source>
</evidence>
<evidence type="ECO:0000256" key="4">
    <source>
        <dbReference type="ARBA" id="ARBA00022989"/>
    </source>
</evidence>
<sequence length="321" mass="36114">MCLSRDCQGRNPLHLAAMRGHVEILNTLIQESRSAARAKADRDQTVLHLCVKHGQLEAFKILAPSLKGRIDAKDVDGDTALDMAVEDKQIEIIRYLVGSTEIDLNVRNSNGQTAIDILEEGQPGVDYIQIKNILRRVRRIDTKIQTQTQRIMKWLPEKGNVIMVVAVLIATVAFQARVSPAGGIWQENSRQYSHARAGEAVMAYTHPVAYKHLMRSNAIAFVSSITTILLLMIDLPFRRRLYMWILIIIMWLTVTSLTMSYAISVFVVTPRIVEKSMPSVLKIGLGLCFAVMGILLIGSIVKWLEEKRTTEQRLRLRSIAA</sequence>
<dbReference type="AlphaFoldDB" id="A0AAV6Y3T5"/>
<keyword evidence="5 7" id="KW-0040">ANK repeat</keyword>
<feature type="repeat" description="ANK" evidence="7">
    <location>
        <begin position="8"/>
        <end position="30"/>
    </location>
</feature>
<dbReference type="Pfam" id="PF12796">
    <property type="entry name" value="Ank_2"/>
    <property type="match status" value="1"/>
</dbReference>
<dbReference type="InterPro" id="IPR036770">
    <property type="entry name" value="Ankyrin_rpt-contain_sf"/>
</dbReference>
<comment type="caution">
    <text evidence="10">The sequence shown here is derived from an EMBL/GenBank/DDBJ whole genome shotgun (WGS) entry which is preliminary data.</text>
</comment>
<dbReference type="EMBL" id="WHWC01000003">
    <property type="protein sequence ID" value="KAG8386927.1"/>
    <property type="molecule type" value="Genomic_DNA"/>
</dbReference>
<feature type="domain" description="PGG" evidence="9">
    <location>
        <begin position="153"/>
        <end position="268"/>
    </location>
</feature>
<keyword evidence="6 8" id="KW-0472">Membrane</keyword>
<proteinExistence type="predicted"/>
<evidence type="ECO:0000313" key="10">
    <source>
        <dbReference type="EMBL" id="KAG8386927.1"/>
    </source>
</evidence>
<dbReference type="Proteomes" id="UP000826271">
    <property type="component" value="Unassembled WGS sequence"/>
</dbReference>
<reference evidence="10" key="1">
    <citation type="submission" date="2019-10" db="EMBL/GenBank/DDBJ databases">
        <authorList>
            <person name="Zhang R."/>
            <person name="Pan Y."/>
            <person name="Wang J."/>
            <person name="Ma R."/>
            <person name="Yu S."/>
        </authorList>
    </citation>
    <scope>NUCLEOTIDE SEQUENCE</scope>
    <source>
        <strain evidence="10">LA-IB0</strain>
        <tissue evidence="10">Leaf</tissue>
    </source>
</reference>
<keyword evidence="2 8" id="KW-0812">Transmembrane</keyword>
<dbReference type="Gene3D" id="1.25.40.20">
    <property type="entry name" value="Ankyrin repeat-containing domain"/>
    <property type="match status" value="1"/>
</dbReference>
<dbReference type="PROSITE" id="PS50088">
    <property type="entry name" value="ANK_REPEAT"/>
    <property type="match status" value="1"/>
</dbReference>
<keyword evidence="3" id="KW-0677">Repeat</keyword>
<dbReference type="PANTHER" id="PTHR24186">
    <property type="entry name" value="PROTEIN PHOSPHATASE 1 REGULATORY SUBUNIT"/>
    <property type="match status" value="1"/>
</dbReference>